<dbReference type="Gene3D" id="3.40.50.720">
    <property type="entry name" value="NAD(P)-binding Rossmann-like Domain"/>
    <property type="match status" value="1"/>
</dbReference>
<dbReference type="SUPFAM" id="SSF51735">
    <property type="entry name" value="NAD(P)-binding Rossmann-fold domains"/>
    <property type="match status" value="1"/>
</dbReference>
<dbReference type="PANTHER" id="PTHR43639:SF1">
    <property type="entry name" value="SHORT-CHAIN DEHYDROGENASE_REDUCTASE FAMILY PROTEIN"/>
    <property type="match status" value="1"/>
</dbReference>
<organism evidence="3 4">
    <name type="scientific">Nesterenkonia lutea</name>
    <dbReference type="NCBI Taxonomy" id="272919"/>
    <lineage>
        <taxon>Bacteria</taxon>
        <taxon>Bacillati</taxon>
        <taxon>Actinomycetota</taxon>
        <taxon>Actinomycetes</taxon>
        <taxon>Micrococcales</taxon>
        <taxon>Micrococcaceae</taxon>
        <taxon>Nesterenkonia</taxon>
    </lineage>
</organism>
<dbReference type="EMBL" id="JADBED010000001">
    <property type="protein sequence ID" value="MBE1524372.1"/>
    <property type="molecule type" value="Genomic_DNA"/>
</dbReference>
<evidence type="ECO:0000313" key="3">
    <source>
        <dbReference type="EMBL" id="MBE1524372.1"/>
    </source>
</evidence>
<dbReference type="Pfam" id="PF13561">
    <property type="entry name" value="adh_short_C2"/>
    <property type="match status" value="1"/>
</dbReference>
<dbReference type="PROSITE" id="PS00061">
    <property type="entry name" value="ADH_SHORT"/>
    <property type="match status" value="1"/>
</dbReference>
<evidence type="ECO:0000313" key="4">
    <source>
        <dbReference type="Proteomes" id="UP000643525"/>
    </source>
</evidence>
<comment type="caution">
    <text evidence="3">The sequence shown here is derived from an EMBL/GenBank/DDBJ whole genome shotgun (WGS) entry which is preliminary data.</text>
</comment>
<accession>A0ABR9JEL6</accession>
<dbReference type="InterPro" id="IPR020904">
    <property type="entry name" value="Sc_DH/Rdtase_CS"/>
</dbReference>
<dbReference type="PANTHER" id="PTHR43639">
    <property type="entry name" value="OXIDOREDUCTASE, SHORT-CHAIN DEHYDROGENASE/REDUCTASE FAMILY (AFU_ORTHOLOGUE AFUA_5G02870)"/>
    <property type="match status" value="1"/>
</dbReference>
<evidence type="ECO:0000256" key="1">
    <source>
        <dbReference type="ARBA" id="ARBA00006484"/>
    </source>
</evidence>
<gene>
    <name evidence="3" type="ORF">H4W27_001490</name>
</gene>
<reference evidence="3 4" key="1">
    <citation type="submission" date="2020-10" db="EMBL/GenBank/DDBJ databases">
        <title>Sequencing the genomes of 1000 actinobacteria strains.</title>
        <authorList>
            <person name="Klenk H.-P."/>
        </authorList>
    </citation>
    <scope>NUCLEOTIDE SEQUENCE [LARGE SCALE GENOMIC DNA]</scope>
    <source>
        <strain evidence="3 4">DSM 15666</strain>
    </source>
</reference>
<protein>
    <submittedName>
        <fullName evidence="3">Ketoreductase RED2</fullName>
        <ecNumber evidence="3">1.1.1.-</ecNumber>
    </submittedName>
</protein>
<proteinExistence type="inferred from homology"/>
<dbReference type="RefSeq" id="WP_225939372.1">
    <property type="nucleotide sequence ID" value="NZ_BAAALJ010000024.1"/>
</dbReference>
<dbReference type="InterPro" id="IPR036291">
    <property type="entry name" value="NAD(P)-bd_dom_sf"/>
</dbReference>
<dbReference type="EC" id="1.1.1.-" evidence="3"/>
<dbReference type="CDD" id="cd05233">
    <property type="entry name" value="SDR_c"/>
    <property type="match status" value="1"/>
</dbReference>
<dbReference type="PRINTS" id="PR00081">
    <property type="entry name" value="GDHRDH"/>
</dbReference>
<keyword evidence="2 3" id="KW-0560">Oxidoreductase</keyword>
<dbReference type="PRINTS" id="PR00080">
    <property type="entry name" value="SDRFAMILY"/>
</dbReference>
<dbReference type="InterPro" id="IPR002347">
    <property type="entry name" value="SDR_fam"/>
</dbReference>
<sequence>MLQSPVAILTGATGGIGRALAHTLDERGYRLLVHGFDTVEAGKELQDSLKCALYFDSDLSTQEGAMLLAQETRETFGRIDLLVNNAAVGIPLEHGNIAGVTPEFFQLALSVNLLGPWFMTQACAPDLRDTRGSVINMSSMAASTVSGSSIPYAVSKAGLEHLTRLLAVAMGPEVRVNALAPGLVDTERTRAWEHLRKEVIQSSPMRRSGTPEDVARACMSLIDSPYTTGATLPVDGGQRLV</sequence>
<keyword evidence="4" id="KW-1185">Reference proteome</keyword>
<comment type="similarity">
    <text evidence="1">Belongs to the short-chain dehydrogenases/reductases (SDR) family.</text>
</comment>
<dbReference type="GO" id="GO:0016491">
    <property type="term" value="F:oxidoreductase activity"/>
    <property type="evidence" value="ECO:0007669"/>
    <property type="project" value="UniProtKB-KW"/>
</dbReference>
<name>A0ABR9JEL6_9MICC</name>
<evidence type="ECO:0000256" key="2">
    <source>
        <dbReference type="ARBA" id="ARBA00023002"/>
    </source>
</evidence>
<dbReference type="Proteomes" id="UP000643525">
    <property type="component" value="Unassembled WGS sequence"/>
</dbReference>